<dbReference type="Proteomes" id="UP001410795">
    <property type="component" value="Unassembled WGS sequence"/>
</dbReference>
<evidence type="ECO:0000313" key="3">
    <source>
        <dbReference type="Proteomes" id="UP001410795"/>
    </source>
</evidence>
<keyword evidence="3" id="KW-1185">Reference proteome</keyword>
<comment type="caution">
    <text evidence="2">The sequence shown here is derived from an EMBL/GenBank/DDBJ whole genome shotgun (WGS) entry which is preliminary data.</text>
</comment>
<dbReference type="PROSITE" id="PS51186">
    <property type="entry name" value="GNAT"/>
    <property type="match status" value="1"/>
</dbReference>
<feature type="domain" description="N-acetyltransferase" evidence="1">
    <location>
        <begin position="22"/>
        <end position="174"/>
    </location>
</feature>
<dbReference type="InterPro" id="IPR000182">
    <property type="entry name" value="GNAT_dom"/>
</dbReference>
<gene>
    <name evidence="2" type="ORF">GCM10022202_02720</name>
</gene>
<dbReference type="PANTHER" id="PTHR43441:SF10">
    <property type="entry name" value="ACETYLTRANSFERASE"/>
    <property type="match status" value="1"/>
</dbReference>
<dbReference type="InterPro" id="IPR051908">
    <property type="entry name" value="Ribosomal_N-acetyltransferase"/>
</dbReference>
<organism evidence="2 3">
    <name type="scientific">Microbacterium marinilacus</name>
    <dbReference type="NCBI Taxonomy" id="415209"/>
    <lineage>
        <taxon>Bacteria</taxon>
        <taxon>Bacillati</taxon>
        <taxon>Actinomycetota</taxon>
        <taxon>Actinomycetes</taxon>
        <taxon>Micrococcales</taxon>
        <taxon>Microbacteriaceae</taxon>
        <taxon>Microbacterium</taxon>
    </lineage>
</organism>
<dbReference type="RefSeq" id="WP_221857527.1">
    <property type="nucleotide sequence ID" value="NZ_BAAAYV010000002.1"/>
</dbReference>
<name>A0ABP7B3K8_9MICO</name>
<reference evidence="3" key="1">
    <citation type="journal article" date="2019" name="Int. J. Syst. Evol. Microbiol.">
        <title>The Global Catalogue of Microorganisms (GCM) 10K type strain sequencing project: providing services to taxonomists for standard genome sequencing and annotation.</title>
        <authorList>
            <consortium name="The Broad Institute Genomics Platform"/>
            <consortium name="The Broad Institute Genome Sequencing Center for Infectious Disease"/>
            <person name="Wu L."/>
            <person name="Ma J."/>
        </authorList>
    </citation>
    <scope>NUCLEOTIDE SEQUENCE [LARGE SCALE GENOMIC DNA]</scope>
    <source>
        <strain evidence="3">JCM 16546</strain>
    </source>
</reference>
<protein>
    <submittedName>
        <fullName evidence="2">GNAT family protein</fullName>
    </submittedName>
</protein>
<evidence type="ECO:0000313" key="2">
    <source>
        <dbReference type="EMBL" id="GAA3646894.1"/>
    </source>
</evidence>
<evidence type="ECO:0000259" key="1">
    <source>
        <dbReference type="PROSITE" id="PS51186"/>
    </source>
</evidence>
<dbReference type="Gene3D" id="3.40.630.30">
    <property type="match status" value="1"/>
</dbReference>
<accession>A0ABP7B3K8</accession>
<dbReference type="InterPro" id="IPR016181">
    <property type="entry name" value="Acyl_CoA_acyltransferase"/>
</dbReference>
<dbReference type="Pfam" id="PF13302">
    <property type="entry name" value="Acetyltransf_3"/>
    <property type="match status" value="1"/>
</dbReference>
<proteinExistence type="predicted"/>
<dbReference type="PANTHER" id="PTHR43441">
    <property type="entry name" value="RIBOSOMAL-PROTEIN-SERINE ACETYLTRANSFERASE"/>
    <property type="match status" value="1"/>
</dbReference>
<dbReference type="SUPFAM" id="SSF55729">
    <property type="entry name" value="Acyl-CoA N-acyltransferases (Nat)"/>
    <property type="match status" value="1"/>
</dbReference>
<sequence>MRFAHDLGDGASLVLRTLDTVDEAYELTLANLGRLRRWEEWAQAEQTRESVASWTRRQLTEFARGAALPALLSRHGVIVGSVGATVDPAGGRASLGYWVDAAAEGQGLVGRACRALVRSLAADGITRIEVRTVTGNERSRRVALRLGLSESHVLPGARRIGGVVHDEVVYTLSP</sequence>
<dbReference type="EMBL" id="BAAAYV010000002">
    <property type="protein sequence ID" value="GAA3646894.1"/>
    <property type="molecule type" value="Genomic_DNA"/>
</dbReference>